<evidence type="ECO:0000313" key="2">
    <source>
        <dbReference type="EMBL" id="SPN96627.1"/>
    </source>
</evidence>
<dbReference type="PANTHER" id="PTHR21310:SF13">
    <property type="entry name" value="AMINOGLYCOSIDE PHOSPHOTRANSFERASE DOMAIN-CONTAINING PROTEIN"/>
    <property type="match status" value="1"/>
</dbReference>
<dbReference type="PANTHER" id="PTHR21310">
    <property type="entry name" value="AMINOGLYCOSIDE PHOSPHOTRANSFERASE-RELATED-RELATED"/>
    <property type="match status" value="1"/>
</dbReference>
<reference evidence="2" key="1">
    <citation type="submission" date="2018-03" db="EMBL/GenBank/DDBJ databases">
        <authorList>
            <person name="Guldener U."/>
        </authorList>
    </citation>
    <scope>NUCLEOTIDE SEQUENCE</scope>
</reference>
<feature type="region of interest" description="Disordered" evidence="1">
    <location>
        <begin position="561"/>
        <end position="588"/>
    </location>
</feature>
<gene>
    <name evidence="2" type="ORF">DNG_00148</name>
</gene>
<name>A0AAE8MPG8_9PEZI</name>
<feature type="compositionally biased region" description="Basic and acidic residues" evidence="1">
    <location>
        <begin position="561"/>
        <end position="577"/>
    </location>
</feature>
<keyword evidence="3" id="KW-1185">Reference proteome</keyword>
<comment type="caution">
    <text evidence="2">The sequence shown here is derived from an EMBL/GenBank/DDBJ whole genome shotgun (WGS) entry which is preliminary data.</text>
</comment>
<dbReference type="InterPro" id="IPR051678">
    <property type="entry name" value="AGP_Transferase"/>
</dbReference>
<dbReference type="SUPFAM" id="SSF56112">
    <property type="entry name" value="Protein kinase-like (PK-like)"/>
    <property type="match status" value="1"/>
</dbReference>
<dbReference type="AlphaFoldDB" id="A0AAE8MPG8"/>
<evidence type="ECO:0000256" key="1">
    <source>
        <dbReference type="SAM" id="MobiDB-lite"/>
    </source>
</evidence>
<dbReference type="Proteomes" id="UP001187682">
    <property type="component" value="Unassembled WGS sequence"/>
</dbReference>
<organism evidence="2 3">
    <name type="scientific">Cephalotrichum gorgonifer</name>
    <dbReference type="NCBI Taxonomy" id="2041049"/>
    <lineage>
        <taxon>Eukaryota</taxon>
        <taxon>Fungi</taxon>
        <taxon>Dikarya</taxon>
        <taxon>Ascomycota</taxon>
        <taxon>Pezizomycotina</taxon>
        <taxon>Sordariomycetes</taxon>
        <taxon>Hypocreomycetidae</taxon>
        <taxon>Microascales</taxon>
        <taxon>Microascaceae</taxon>
        <taxon>Cephalotrichum</taxon>
    </lineage>
</organism>
<evidence type="ECO:0000313" key="3">
    <source>
        <dbReference type="Proteomes" id="UP001187682"/>
    </source>
</evidence>
<protein>
    <submittedName>
        <fullName evidence="2">Uncharacterized protein</fullName>
    </submittedName>
</protein>
<dbReference type="InterPro" id="IPR011009">
    <property type="entry name" value="Kinase-like_dom_sf"/>
</dbReference>
<accession>A0AAE8MPG8</accession>
<dbReference type="EMBL" id="ONZQ02000001">
    <property type="protein sequence ID" value="SPN96627.1"/>
    <property type="molecule type" value="Genomic_DNA"/>
</dbReference>
<proteinExistence type="predicted"/>
<sequence>MASQEVYQRAHLKELPPPVLHPQALLPSRRIIVSDLPDDIHIYSILKCIHGGPLVSAIVLDTTPVLGRKTALIEFHYPEHATAFLNSIPDRTLVLTSEATGTAASVRVRRLPTSSSCAPRRISALMKNGVSRLLVVRNFLRRQIYPFLVEANLHRGRGLQSLVEVSYTEAEGLTGVGRLSLEFASVKAAFMAQSILVRLPGLLRSRFPSSPPHFYDRDPCQREADASPAGPLDLPENVKDPVRFFTLHEFLAPAPYPRLPNPNCQLVSTGLVTTTLHSEDFSPFSPAFCPVRYAEKEHHVRPWTHVDPETGAHRVKFPFGWKMTVEDWWKDVIGRHLETDDPKGQRVVDSYFEASGNVNLRNKLYVVTFDECRFLARVTTWGDPIWRIESEVAILKWINENTSVQVPVVISQNFHRLDDVNFEWIIMENIEGTTLVSIWRGLHLFEKQDLVRRVVSFYAELFQHRICGIRCLSQVLKILSAPPSAKVPKVPVAGPSCKTRGGGDNPGISAPPPLSLYCLGMLVSETYKGPKDDFLRGPFHSSRDWISAKLDVGEAIFRKRPGDIPDLRSPRDEKKNLFPEGGPPAEPSVVTHPNLKTRDLLVDGSGNIPGIVGRQFASAMPFPAITDCHHEDGKVAENYKDDLEEYELTRLRETFLWQMRRLQPDWVRIFESWRRHRAFWLATEACSSGWTGDPIPDLLTHTEGIADGTEVSGK</sequence>